<protein>
    <recommendedName>
        <fullName evidence="7">Bifunctional metallophosphatase/5'-nucleotidase</fullName>
    </recommendedName>
</protein>
<dbReference type="PRINTS" id="PR01607">
    <property type="entry name" value="APYRASEFAMLY"/>
</dbReference>
<feature type="domain" description="Calcineurin-like phosphoesterase" evidence="3">
    <location>
        <begin position="51"/>
        <end position="265"/>
    </location>
</feature>
<proteinExistence type="inferred from homology"/>
<name>A0A1C3E5J8_9PLAN</name>
<evidence type="ECO:0000256" key="1">
    <source>
        <dbReference type="ARBA" id="ARBA00022729"/>
    </source>
</evidence>
<dbReference type="InterPro" id="IPR008334">
    <property type="entry name" value="5'-Nucleotdase_C"/>
</dbReference>
<dbReference type="GO" id="GO:0016787">
    <property type="term" value="F:hydrolase activity"/>
    <property type="evidence" value="ECO:0007669"/>
    <property type="project" value="UniProtKB-KW"/>
</dbReference>
<dbReference type="SUPFAM" id="SSF56300">
    <property type="entry name" value="Metallo-dependent phosphatases"/>
    <property type="match status" value="1"/>
</dbReference>
<evidence type="ECO:0000313" key="5">
    <source>
        <dbReference type="EMBL" id="ODA28531.1"/>
    </source>
</evidence>
<comment type="similarity">
    <text evidence="2">Belongs to the 5'-nucleotidase family.</text>
</comment>
<evidence type="ECO:0000313" key="6">
    <source>
        <dbReference type="Proteomes" id="UP000094828"/>
    </source>
</evidence>
<dbReference type="GO" id="GO:0030288">
    <property type="term" value="C:outer membrane-bounded periplasmic space"/>
    <property type="evidence" value="ECO:0007669"/>
    <property type="project" value="TreeGrafter"/>
</dbReference>
<dbReference type="Proteomes" id="UP000094828">
    <property type="component" value="Unassembled WGS sequence"/>
</dbReference>
<keyword evidence="2" id="KW-0378">Hydrolase</keyword>
<dbReference type="OrthoDB" id="9793179at2"/>
<dbReference type="STRING" id="1841610.A6X21_12550"/>
<dbReference type="InterPro" id="IPR006179">
    <property type="entry name" value="5_nucleotidase/apyrase"/>
</dbReference>
<dbReference type="EMBL" id="LYDR01000152">
    <property type="protein sequence ID" value="ODA28531.1"/>
    <property type="molecule type" value="Genomic_DNA"/>
</dbReference>
<dbReference type="AlphaFoldDB" id="A0A1C3E5J8"/>
<dbReference type="Gene3D" id="3.60.21.10">
    <property type="match status" value="1"/>
</dbReference>
<gene>
    <name evidence="5" type="ORF">A6X21_12550</name>
</gene>
<dbReference type="PANTHER" id="PTHR11575:SF42">
    <property type="entry name" value="SULFUR OXIDATION PROTEIN SOXB"/>
    <property type="match status" value="1"/>
</dbReference>
<dbReference type="Gene3D" id="3.90.780.10">
    <property type="entry name" value="5'-Nucleotidase, C-terminal domain"/>
    <property type="match status" value="1"/>
</dbReference>
<accession>A0A1C3E5J8</accession>
<dbReference type="Pfam" id="PF00149">
    <property type="entry name" value="Metallophos"/>
    <property type="match status" value="1"/>
</dbReference>
<sequence>MVNMPLTRREFAALTAGGILSSQWLVKPSAYAEAKATSPDSQPAETTRSVTLLHFTDTHAQLETHWDYLPGQLPAFQQMGGFARLKTAIDREIKASQGPVFVADGGDEFQGSGPAAWSRGEVILDPLNALGADVFVPGNWEPVYGPARFRELMSRLKAQVTCFNFHEKSTGHRIFPPASIIEKDGCRIAFVGLTDLKASDRHSPDEFAGLDTSRLNGLSEFLNDLKSKERVTLIVGLFHTGLTVARYLAREFPKFDIILSGHTHERTTQSIIEGKTIIVESAGMGSFLGRLDVELNAGNEIVAHRFRLIEVSAANTPENPVVKQLVDENLKPYRERANTVVGRTVTPIMRYDVLETSADDFITDALRDETNVDIAFSNGFRFGLPIPAGNITVGDLWNLLPMDARIKVGWVTGRQLKDYLENELELVYSPDPKRLSGGWGPRASGMMMRYSMRAGQGKRVQEVHVGGKILDETERYTVASCERSGEPLDVICRIRGVHDVTFAPQTIHQALITYFQKHPVISPSREGRAYADDLAPVVFSQDSILSEGQRGSYQAWGM</sequence>
<dbReference type="InterPro" id="IPR004843">
    <property type="entry name" value="Calcineurin-like_PHP"/>
</dbReference>
<organism evidence="5 6">
    <name type="scientific">Planctopirus hydrillae</name>
    <dbReference type="NCBI Taxonomy" id="1841610"/>
    <lineage>
        <taxon>Bacteria</taxon>
        <taxon>Pseudomonadati</taxon>
        <taxon>Planctomycetota</taxon>
        <taxon>Planctomycetia</taxon>
        <taxon>Planctomycetales</taxon>
        <taxon>Planctomycetaceae</taxon>
        <taxon>Planctopirus</taxon>
    </lineage>
</organism>
<dbReference type="PANTHER" id="PTHR11575">
    <property type="entry name" value="5'-NUCLEOTIDASE-RELATED"/>
    <property type="match status" value="1"/>
</dbReference>
<dbReference type="GO" id="GO:0000166">
    <property type="term" value="F:nucleotide binding"/>
    <property type="evidence" value="ECO:0007669"/>
    <property type="project" value="UniProtKB-KW"/>
</dbReference>
<evidence type="ECO:0000256" key="2">
    <source>
        <dbReference type="RuleBase" id="RU362119"/>
    </source>
</evidence>
<dbReference type="InterPro" id="IPR029052">
    <property type="entry name" value="Metallo-depent_PP-like"/>
</dbReference>
<evidence type="ECO:0008006" key="7">
    <source>
        <dbReference type="Google" id="ProtNLM"/>
    </source>
</evidence>
<feature type="domain" description="5'-Nucleotidase C-terminal" evidence="4">
    <location>
        <begin position="352"/>
        <end position="480"/>
    </location>
</feature>
<keyword evidence="2" id="KW-0547">Nucleotide-binding</keyword>
<comment type="caution">
    <text evidence="5">The sequence shown here is derived from an EMBL/GenBank/DDBJ whole genome shotgun (WGS) entry which is preliminary data.</text>
</comment>
<dbReference type="Pfam" id="PF02872">
    <property type="entry name" value="5_nucleotid_C"/>
    <property type="match status" value="1"/>
</dbReference>
<keyword evidence="1" id="KW-0732">Signal</keyword>
<dbReference type="SUPFAM" id="SSF55816">
    <property type="entry name" value="5'-nucleotidase (syn. UDP-sugar hydrolase), C-terminal domain"/>
    <property type="match status" value="1"/>
</dbReference>
<reference evidence="5 6" key="1">
    <citation type="submission" date="2016-05" db="EMBL/GenBank/DDBJ databases">
        <title>Genomic and physiological characterization of Planctopirus sp. isolated from fresh water lake.</title>
        <authorList>
            <person name="Subhash Y."/>
            <person name="Ramana C."/>
        </authorList>
    </citation>
    <scope>NUCLEOTIDE SEQUENCE [LARGE SCALE GENOMIC DNA]</scope>
    <source>
        <strain evidence="5 6">JC280</strain>
    </source>
</reference>
<dbReference type="InterPro" id="IPR036907">
    <property type="entry name" value="5'-Nucleotdase_C_sf"/>
</dbReference>
<dbReference type="GO" id="GO:0009166">
    <property type="term" value="P:nucleotide catabolic process"/>
    <property type="evidence" value="ECO:0007669"/>
    <property type="project" value="InterPro"/>
</dbReference>
<evidence type="ECO:0000259" key="4">
    <source>
        <dbReference type="Pfam" id="PF02872"/>
    </source>
</evidence>
<keyword evidence="6" id="KW-1185">Reference proteome</keyword>
<evidence type="ECO:0000259" key="3">
    <source>
        <dbReference type="Pfam" id="PF00149"/>
    </source>
</evidence>